<keyword evidence="1" id="KW-1133">Transmembrane helix</keyword>
<comment type="caution">
    <text evidence="2">The sequence shown here is derived from an EMBL/GenBank/DDBJ whole genome shotgun (WGS) entry which is preliminary data.</text>
</comment>
<dbReference type="EMBL" id="WUUQ01000004">
    <property type="protein sequence ID" value="MXQ74244.1"/>
    <property type="molecule type" value="Genomic_DNA"/>
</dbReference>
<sequence length="116" mass="13422">MDDLKRLGYPVLIIFLSALIVKLMDQYLVFPYTSMLITILVAAALFLFGTSLNKSRKKRNQSAFKKVIAILIIVLLLLMQLEYFRIPYVDKVFDLFGIGAFFINMIYIYCGYLFAD</sequence>
<gene>
    <name evidence="2" type="ORF">GSF08_09895</name>
</gene>
<dbReference type="AlphaFoldDB" id="A0A6N8UA87"/>
<feature type="transmembrane region" description="Helical" evidence="1">
    <location>
        <begin position="64"/>
        <end position="83"/>
    </location>
</feature>
<dbReference type="RefSeq" id="WP_160625636.1">
    <property type="nucleotide sequence ID" value="NZ_WUUQ01000004.1"/>
</dbReference>
<keyword evidence="1" id="KW-0812">Transmembrane</keyword>
<keyword evidence="3" id="KW-1185">Reference proteome</keyword>
<proteinExistence type="predicted"/>
<keyword evidence="1" id="KW-0472">Membrane</keyword>
<name>A0A6N8UA87_9FIRM</name>
<protein>
    <submittedName>
        <fullName evidence="2">Amino acid permease</fullName>
    </submittedName>
</protein>
<organism evidence="2 3">
    <name type="scientific">Copranaerobaculum intestinale</name>
    <dbReference type="NCBI Taxonomy" id="2692629"/>
    <lineage>
        <taxon>Bacteria</taxon>
        <taxon>Bacillati</taxon>
        <taxon>Bacillota</taxon>
        <taxon>Erysipelotrichia</taxon>
        <taxon>Erysipelotrichales</taxon>
        <taxon>Erysipelotrichaceae</taxon>
        <taxon>Copranaerobaculum</taxon>
    </lineage>
</organism>
<feature type="transmembrane region" description="Helical" evidence="1">
    <location>
        <begin position="30"/>
        <end position="52"/>
    </location>
</feature>
<feature type="transmembrane region" description="Helical" evidence="1">
    <location>
        <begin position="95"/>
        <end position="115"/>
    </location>
</feature>
<evidence type="ECO:0000256" key="1">
    <source>
        <dbReference type="SAM" id="Phobius"/>
    </source>
</evidence>
<accession>A0A6N8UA87</accession>
<dbReference type="Proteomes" id="UP000434036">
    <property type="component" value="Unassembled WGS sequence"/>
</dbReference>
<reference evidence="2 3" key="1">
    <citation type="submission" date="2019-12" db="EMBL/GenBank/DDBJ databases">
        <authorList>
            <person name="Yang R."/>
        </authorList>
    </citation>
    <scope>NUCLEOTIDE SEQUENCE [LARGE SCALE GENOMIC DNA]</scope>
    <source>
        <strain evidence="2 3">DONG20-135</strain>
    </source>
</reference>
<evidence type="ECO:0000313" key="2">
    <source>
        <dbReference type="EMBL" id="MXQ74244.1"/>
    </source>
</evidence>
<feature type="transmembrane region" description="Helical" evidence="1">
    <location>
        <begin position="7"/>
        <end position="24"/>
    </location>
</feature>
<evidence type="ECO:0000313" key="3">
    <source>
        <dbReference type="Proteomes" id="UP000434036"/>
    </source>
</evidence>
<reference evidence="2 3" key="2">
    <citation type="submission" date="2020-01" db="EMBL/GenBank/DDBJ databases">
        <title>Clostridiaceae sp. nov. isolated from the gut of human by culturomics.</title>
        <authorList>
            <person name="Chang Y."/>
        </authorList>
    </citation>
    <scope>NUCLEOTIDE SEQUENCE [LARGE SCALE GENOMIC DNA]</scope>
    <source>
        <strain evidence="2 3">DONG20-135</strain>
    </source>
</reference>